<keyword evidence="7 17" id="KW-0547">Nucleotide-binding</keyword>
<dbReference type="InterPro" id="IPR033717">
    <property type="entry name" value="UDPK"/>
</dbReference>
<evidence type="ECO:0000256" key="2">
    <source>
        <dbReference type="ARBA" id="ARBA00005967"/>
    </source>
</evidence>
<dbReference type="STRING" id="483547.GSUB_10500"/>
<dbReference type="AlphaFoldDB" id="A0A0B5FTJ4"/>
<keyword evidence="14" id="KW-1208">Phospholipid metabolism</keyword>
<comment type="subcellular location">
    <subcellularLocation>
        <location evidence="1">Cell membrane</location>
        <topology evidence="1">Multi-pass membrane protein</topology>
    </subcellularLocation>
</comment>
<feature type="binding site" evidence="17">
    <location>
        <begin position="64"/>
        <end position="65"/>
    </location>
    <ligand>
        <name>ATP</name>
        <dbReference type="ChEBI" id="CHEBI:30616"/>
    </ligand>
</feature>
<evidence type="ECO:0000256" key="12">
    <source>
        <dbReference type="ARBA" id="ARBA00023136"/>
    </source>
</evidence>
<evidence type="ECO:0000256" key="13">
    <source>
        <dbReference type="ARBA" id="ARBA00023209"/>
    </source>
</evidence>
<dbReference type="CDD" id="cd14265">
    <property type="entry name" value="UDPK_IM_like"/>
    <property type="match status" value="1"/>
</dbReference>
<keyword evidence="12 19" id="KW-0472">Membrane</keyword>
<evidence type="ECO:0000256" key="6">
    <source>
        <dbReference type="ARBA" id="ARBA00022692"/>
    </source>
</evidence>
<dbReference type="Gene3D" id="1.10.287.3610">
    <property type="match status" value="1"/>
</dbReference>
<keyword evidence="10 19" id="KW-1133">Transmembrane helix</keyword>
<evidence type="ECO:0000256" key="7">
    <source>
        <dbReference type="ARBA" id="ARBA00022741"/>
    </source>
</evidence>
<evidence type="ECO:0000256" key="19">
    <source>
        <dbReference type="SAM" id="Phobius"/>
    </source>
</evidence>
<feature type="transmembrane region" description="Helical" evidence="19">
    <location>
        <begin position="144"/>
        <end position="172"/>
    </location>
</feature>
<dbReference type="KEGG" id="gsb:GSUB_10500"/>
<keyword evidence="18" id="KW-0479">Metal-binding</keyword>
<keyword evidence="8 21" id="KW-0418">Kinase</keyword>
<feature type="transmembrane region" description="Helical" evidence="19">
    <location>
        <begin position="106"/>
        <end position="123"/>
    </location>
</feature>
<dbReference type="Pfam" id="PF01569">
    <property type="entry name" value="PAP2"/>
    <property type="match status" value="1"/>
</dbReference>
<proteinExistence type="inferred from homology"/>
<comment type="similarity">
    <text evidence="2">Belongs to the bacterial diacylglycerol kinase family.</text>
</comment>
<dbReference type="GO" id="GO:0005524">
    <property type="term" value="F:ATP binding"/>
    <property type="evidence" value="ECO:0007669"/>
    <property type="project" value="UniProtKB-KW"/>
</dbReference>
<evidence type="ECO:0000256" key="16">
    <source>
        <dbReference type="PIRSR" id="PIRSR600829-2"/>
    </source>
</evidence>
<keyword evidence="9 17" id="KW-0067">ATP-binding</keyword>
<evidence type="ECO:0000256" key="9">
    <source>
        <dbReference type="ARBA" id="ARBA00022840"/>
    </source>
</evidence>
<gene>
    <name evidence="21" type="ORF">GSUB_10500</name>
</gene>
<dbReference type="EMBL" id="CP010311">
    <property type="protein sequence ID" value="AJF08009.1"/>
    <property type="molecule type" value="Genomic_DNA"/>
</dbReference>
<dbReference type="InterPro" id="IPR036938">
    <property type="entry name" value="PAP2/HPO_sf"/>
</dbReference>
<comment type="cofactor">
    <cofactor evidence="18">
        <name>Mg(2+)</name>
        <dbReference type="ChEBI" id="CHEBI:18420"/>
    </cofactor>
    <text evidence="18">Mn(2+), Zn(2+), Cd(2+) and Co(2+) support activity to lesser extents.</text>
</comment>
<dbReference type="PANTHER" id="PTHR34299:SF1">
    <property type="entry name" value="DIACYLGLYCEROL KINASE"/>
    <property type="match status" value="1"/>
</dbReference>
<evidence type="ECO:0000256" key="11">
    <source>
        <dbReference type="ARBA" id="ARBA00023098"/>
    </source>
</evidence>
<organism evidence="21 22">
    <name type="scientific">Geoalkalibacter subterraneus</name>
    <dbReference type="NCBI Taxonomy" id="483547"/>
    <lineage>
        <taxon>Bacteria</taxon>
        <taxon>Pseudomonadati</taxon>
        <taxon>Thermodesulfobacteriota</taxon>
        <taxon>Desulfuromonadia</taxon>
        <taxon>Desulfuromonadales</taxon>
        <taxon>Geoalkalibacteraceae</taxon>
        <taxon>Geoalkalibacter</taxon>
    </lineage>
</organism>
<dbReference type="GO" id="GO:0046872">
    <property type="term" value="F:metal ion binding"/>
    <property type="evidence" value="ECO:0007669"/>
    <property type="project" value="UniProtKB-KW"/>
</dbReference>
<dbReference type="SUPFAM" id="SSF48317">
    <property type="entry name" value="Acid phosphatase/Vanadium-dependent haloperoxidase"/>
    <property type="match status" value="1"/>
</dbReference>
<accession>A0A0B5FTJ4</accession>
<name>A0A0B5FTJ4_9BACT</name>
<dbReference type="GO" id="GO:0016301">
    <property type="term" value="F:kinase activity"/>
    <property type="evidence" value="ECO:0007669"/>
    <property type="project" value="UniProtKB-KW"/>
</dbReference>
<feature type="binding site" evidence="17">
    <location>
        <position position="46"/>
    </location>
    <ligand>
        <name>ATP</name>
        <dbReference type="ChEBI" id="CHEBI:30616"/>
    </ligand>
</feature>
<dbReference type="Proteomes" id="UP000035036">
    <property type="component" value="Chromosome"/>
</dbReference>
<evidence type="ECO:0000256" key="3">
    <source>
        <dbReference type="ARBA" id="ARBA00022475"/>
    </source>
</evidence>
<feature type="active site" description="Proton acceptor" evidence="15">
    <location>
        <position position="39"/>
    </location>
</feature>
<evidence type="ECO:0000256" key="10">
    <source>
        <dbReference type="ARBA" id="ARBA00022989"/>
    </source>
</evidence>
<dbReference type="Gene3D" id="1.20.144.10">
    <property type="entry name" value="Phosphatidic acid phosphatase type 2/haloperoxidase"/>
    <property type="match status" value="1"/>
</dbReference>
<keyword evidence="3" id="KW-1003">Cell membrane</keyword>
<feature type="domain" description="Phosphatidic acid phosphatase type 2/haloperoxidase" evidence="20">
    <location>
        <begin position="136"/>
        <end position="204"/>
    </location>
</feature>
<evidence type="ECO:0000256" key="15">
    <source>
        <dbReference type="PIRSR" id="PIRSR600829-1"/>
    </source>
</evidence>
<evidence type="ECO:0000256" key="18">
    <source>
        <dbReference type="PIRSR" id="PIRSR600829-4"/>
    </source>
</evidence>
<dbReference type="HOGENOM" id="CLU_101368_0_0_7"/>
<sequence length="206" mass="21596">MKIHMIAALALLVLGLVLRVSALEFIFLTLAAIFVLFAELFNTAIEVVVDMVSPDYHPLARTIKDVAAGAVLMASVGAVLLGYLALSGYFIPHLDKSLAILRPPPGLVAVVAILVVVILVVLLKSLTGRGTPLCGGMPSGHSAVAFSIATCVSLSGVGAVYILLSLLLAIMVSHSRLLMNIHTLFEVLAGATLGVVTTLLIFLVFR</sequence>
<feature type="transmembrane region" description="Helical" evidence="19">
    <location>
        <begin position="32"/>
        <end position="53"/>
    </location>
</feature>
<keyword evidence="13" id="KW-0594">Phospholipid biosynthesis</keyword>
<dbReference type="PANTHER" id="PTHR34299">
    <property type="entry name" value="DIACYLGLYCEROL KINASE"/>
    <property type="match status" value="1"/>
</dbReference>
<reference evidence="21 22" key="1">
    <citation type="journal article" date="2015" name="Genome Announc.">
        <title>Genomes of Geoalkalibacter ferrihydriticus Z-0531T and Geoalkalibacter subterraneus Red1T, Two Haloalkaliphilic Metal-Reducing Deltaproteobacteria.</title>
        <authorList>
            <person name="Badalamenti J.P."/>
            <person name="Krajmalnik-Brown R."/>
            <person name="Torres C.I."/>
            <person name="Bond D.R."/>
        </authorList>
    </citation>
    <scope>NUCLEOTIDE SEQUENCE [LARGE SCALE GENOMIC DNA]</scope>
    <source>
        <strain evidence="21 22">Red1</strain>
    </source>
</reference>
<evidence type="ECO:0000256" key="4">
    <source>
        <dbReference type="ARBA" id="ARBA00022516"/>
    </source>
</evidence>
<dbReference type="GO" id="GO:0005886">
    <property type="term" value="C:plasma membrane"/>
    <property type="evidence" value="ECO:0007669"/>
    <property type="project" value="UniProtKB-SubCell"/>
</dbReference>
<dbReference type="InterPro" id="IPR000326">
    <property type="entry name" value="PAP2/HPO"/>
</dbReference>
<evidence type="ECO:0000256" key="5">
    <source>
        <dbReference type="ARBA" id="ARBA00022679"/>
    </source>
</evidence>
<dbReference type="OrthoDB" id="5460798at2"/>
<evidence type="ECO:0000256" key="14">
    <source>
        <dbReference type="ARBA" id="ARBA00023264"/>
    </source>
</evidence>
<evidence type="ECO:0000313" key="21">
    <source>
        <dbReference type="EMBL" id="AJF08009.1"/>
    </source>
</evidence>
<evidence type="ECO:0000256" key="1">
    <source>
        <dbReference type="ARBA" id="ARBA00004651"/>
    </source>
</evidence>
<feature type="binding site" evidence="18">
    <location>
        <position position="46"/>
    </location>
    <ligand>
        <name>a divalent metal cation</name>
        <dbReference type="ChEBI" id="CHEBI:60240"/>
    </ligand>
</feature>
<protein>
    <submittedName>
        <fullName evidence="21">Diacylglycerol kinase</fullName>
    </submittedName>
</protein>
<dbReference type="Pfam" id="PF01219">
    <property type="entry name" value="DAGK_prokar"/>
    <property type="match status" value="1"/>
</dbReference>
<feature type="transmembrane region" description="Helical" evidence="19">
    <location>
        <begin position="65"/>
        <end position="86"/>
    </location>
</feature>
<evidence type="ECO:0000259" key="20">
    <source>
        <dbReference type="Pfam" id="PF01569"/>
    </source>
</evidence>
<dbReference type="GO" id="GO:0008654">
    <property type="term" value="P:phospholipid biosynthetic process"/>
    <property type="evidence" value="ECO:0007669"/>
    <property type="project" value="UniProtKB-KW"/>
</dbReference>
<feature type="transmembrane region" description="Helical" evidence="19">
    <location>
        <begin position="184"/>
        <end position="205"/>
    </location>
</feature>
<keyword evidence="6 19" id="KW-0812">Transmembrane</keyword>
<evidence type="ECO:0000256" key="17">
    <source>
        <dbReference type="PIRSR" id="PIRSR600829-3"/>
    </source>
</evidence>
<evidence type="ECO:0000313" key="22">
    <source>
        <dbReference type="Proteomes" id="UP000035036"/>
    </source>
</evidence>
<dbReference type="InterPro" id="IPR036945">
    <property type="entry name" value="DAGK_sf"/>
</dbReference>
<feature type="binding site" evidence="16">
    <location>
        <position position="39"/>
    </location>
    <ligand>
        <name>substrate</name>
    </ligand>
</feature>
<keyword evidence="4" id="KW-0444">Lipid biosynthesis</keyword>
<evidence type="ECO:0000256" key="8">
    <source>
        <dbReference type="ARBA" id="ARBA00022777"/>
    </source>
</evidence>
<keyword evidence="18" id="KW-0460">Magnesium</keyword>
<dbReference type="InterPro" id="IPR000829">
    <property type="entry name" value="DAGK"/>
</dbReference>
<keyword evidence="5" id="KW-0808">Transferase</keyword>
<keyword evidence="22" id="KW-1185">Reference proteome</keyword>
<keyword evidence="11" id="KW-0443">Lipid metabolism</keyword>